<dbReference type="EMBL" id="KZ821288">
    <property type="protein sequence ID" value="PYH40357.1"/>
    <property type="molecule type" value="Genomic_DNA"/>
</dbReference>
<sequence length="150" mass="17262">MQQFLFFLFSFCPPTPLLFFLSSLLFGRAVLLRGGKYFLPPMINRVSIHSEKTTPVQVPVMGDRWAEERQLCNKMRAAGCEIWNTEPWFGGDNYSHRGKESRKTYFGAWKVFSLGVSVTQGTQPSMLSFCSWTNETRMNLKEKGSLFKAR</sequence>
<dbReference type="AlphaFoldDB" id="A0A318Z251"/>
<feature type="transmembrane region" description="Helical" evidence="1">
    <location>
        <begin position="6"/>
        <end position="26"/>
    </location>
</feature>
<keyword evidence="3" id="KW-1185">Reference proteome</keyword>
<evidence type="ECO:0000256" key="1">
    <source>
        <dbReference type="SAM" id="Phobius"/>
    </source>
</evidence>
<proteinExistence type="predicted"/>
<dbReference type="Proteomes" id="UP000248349">
    <property type="component" value="Unassembled WGS sequence"/>
</dbReference>
<organism evidence="2 3">
    <name type="scientific">Aspergillus saccharolyticus JOP 1030-1</name>
    <dbReference type="NCBI Taxonomy" id="1450539"/>
    <lineage>
        <taxon>Eukaryota</taxon>
        <taxon>Fungi</taxon>
        <taxon>Dikarya</taxon>
        <taxon>Ascomycota</taxon>
        <taxon>Pezizomycotina</taxon>
        <taxon>Eurotiomycetes</taxon>
        <taxon>Eurotiomycetidae</taxon>
        <taxon>Eurotiales</taxon>
        <taxon>Aspergillaceae</taxon>
        <taxon>Aspergillus</taxon>
        <taxon>Aspergillus subgen. Circumdati</taxon>
    </lineage>
</organism>
<evidence type="ECO:0000313" key="2">
    <source>
        <dbReference type="EMBL" id="PYH40357.1"/>
    </source>
</evidence>
<reference evidence="2 3" key="1">
    <citation type="submission" date="2016-12" db="EMBL/GenBank/DDBJ databases">
        <title>The genomes of Aspergillus section Nigri reveals drivers in fungal speciation.</title>
        <authorList>
            <consortium name="DOE Joint Genome Institute"/>
            <person name="Vesth T.C."/>
            <person name="Nybo J."/>
            <person name="Theobald S."/>
            <person name="Brandl J."/>
            <person name="Frisvad J.C."/>
            <person name="Nielsen K.F."/>
            <person name="Lyhne E.K."/>
            <person name="Kogle M.E."/>
            <person name="Kuo A."/>
            <person name="Riley R."/>
            <person name="Clum A."/>
            <person name="Nolan M."/>
            <person name="Lipzen A."/>
            <person name="Salamov A."/>
            <person name="Henrissat B."/>
            <person name="Wiebenga A."/>
            <person name="De Vries R.P."/>
            <person name="Grigoriev I.V."/>
            <person name="Mortensen U.H."/>
            <person name="Andersen M.R."/>
            <person name="Baker S.E."/>
        </authorList>
    </citation>
    <scope>NUCLEOTIDE SEQUENCE [LARGE SCALE GENOMIC DNA]</scope>
    <source>
        <strain evidence="2 3">JOP 1030-1</strain>
    </source>
</reference>
<keyword evidence="1" id="KW-0472">Membrane</keyword>
<protein>
    <submittedName>
        <fullName evidence="2">Uncharacterized protein</fullName>
    </submittedName>
</protein>
<keyword evidence="1" id="KW-0812">Transmembrane</keyword>
<name>A0A318Z251_9EURO</name>
<accession>A0A318Z251</accession>
<dbReference type="GeneID" id="37072370"/>
<keyword evidence="1" id="KW-1133">Transmembrane helix</keyword>
<gene>
    <name evidence="2" type="ORF">BP01DRAFT_221501</name>
</gene>
<dbReference type="RefSeq" id="XP_025426339.1">
    <property type="nucleotide sequence ID" value="XM_025571142.1"/>
</dbReference>
<evidence type="ECO:0000313" key="3">
    <source>
        <dbReference type="Proteomes" id="UP000248349"/>
    </source>
</evidence>